<evidence type="ECO:0000256" key="2">
    <source>
        <dbReference type="ARBA" id="ARBA00004489"/>
    </source>
</evidence>
<evidence type="ECO:0000256" key="5">
    <source>
        <dbReference type="ARBA" id="ARBA00023136"/>
    </source>
</evidence>
<dbReference type="Pfam" id="PF01467">
    <property type="entry name" value="CTP_transf_like"/>
    <property type="match status" value="1"/>
</dbReference>
<dbReference type="SUPFAM" id="SSF52374">
    <property type="entry name" value="Nucleotidylyl transferase"/>
    <property type="match status" value="1"/>
</dbReference>
<proteinExistence type="predicted"/>
<keyword evidence="7" id="KW-0449">Lipoprotein</keyword>
<keyword evidence="16" id="KW-1185">Reference proteome</keyword>
<reference evidence="15 16" key="1">
    <citation type="journal article" date="2020" name="Nature">
        <title>Six reference-quality genomes reveal evolution of bat adaptations.</title>
        <authorList>
            <person name="Jebb D."/>
            <person name="Huang Z."/>
            <person name="Pippel M."/>
            <person name="Hughes G.M."/>
            <person name="Lavrichenko K."/>
            <person name="Devanna P."/>
            <person name="Winkler S."/>
            <person name="Jermiin L.S."/>
            <person name="Skirmuntt E.C."/>
            <person name="Katzourakis A."/>
            <person name="Burkitt-Gray L."/>
            <person name="Ray D.A."/>
            <person name="Sullivan K.A.M."/>
            <person name="Roscito J.G."/>
            <person name="Kirilenko B.M."/>
            <person name="Davalos L.M."/>
            <person name="Corthals A.P."/>
            <person name="Power M.L."/>
            <person name="Jones G."/>
            <person name="Ransome R.D."/>
            <person name="Dechmann D.K.N."/>
            <person name="Locatelli A.G."/>
            <person name="Puechmaille S.J."/>
            <person name="Fedrigo O."/>
            <person name="Jarvis E.D."/>
            <person name="Hiller M."/>
            <person name="Vernes S.C."/>
            <person name="Myers E.W."/>
            <person name="Teeling E.C."/>
        </authorList>
    </citation>
    <scope>NUCLEOTIDE SEQUENCE [LARGE SCALE GENOMIC DNA]</scope>
    <source>
        <strain evidence="15">MRouAeg1</strain>
        <tissue evidence="15">Muscle</tissue>
    </source>
</reference>
<dbReference type="EMBL" id="JACASE010000017">
    <property type="protein sequence ID" value="KAF6397429.1"/>
    <property type="molecule type" value="Genomic_DNA"/>
</dbReference>
<dbReference type="GO" id="GO:0030659">
    <property type="term" value="C:cytoplasmic vesicle membrane"/>
    <property type="evidence" value="ECO:0007669"/>
    <property type="project" value="UniProtKB-SubCell"/>
</dbReference>
<dbReference type="InterPro" id="IPR051182">
    <property type="entry name" value="Euk_NMN_adenylyltrnsfrase"/>
</dbReference>
<feature type="region of interest" description="Disordered" evidence="13">
    <location>
        <begin position="117"/>
        <end position="140"/>
    </location>
</feature>
<evidence type="ECO:0000256" key="13">
    <source>
        <dbReference type="SAM" id="MobiDB-lite"/>
    </source>
</evidence>
<keyword evidence="15" id="KW-0548">Nucleotidyltransferase</keyword>
<evidence type="ECO:0000256" key="10">
    <source>
        <dbReference type="ARBA" id="ARBA00040700"/>
    </source>
</evidence>
<evidence type="ECO:0000259" key="14">
    <source>
        <dbReference type="Pfam" id="PF01467"/>
    </source>
</evidence>
<comment type="caution">
    <text evidence="15">The sequence shown here is derived from an EMBL/GenBank/DDBJ whole genome shotgun (WGS) entry which is preliminary data.</text>
</comment>
<dbReference type="GO" id="GO:0009435">
    <property type="term" value="P:NAD+ biosynthetic process"/>
    <property type="evidence" value="ECO:0007669"/>
    <property type="project" value="TreeGrafter"/>
</dbReference>
<gene>
    <name evidence="15" type="ORF">HJG63_014226</name>
</gene>
<dbReference type="PANTHER" id="PTHR12039">
    <property type="entry name" value="NICOTINAMIDE MONONUCLEOTIDE ADENYLYLTRANSFERASE"/>
    <property type="match status" value="1"/>
</dbReference>
<comment type="cofactor">
    <cofactor evidence="1">
        <name>Mg(2+)</name>
        <dbReference type="ChEBI" id="CHEBI:18420"/>
    </cofactor>
</comment>
<evidence type="ECO:0000256" key="8">
    <source>
        <dbReference type="ARBA" id="ARBA00023329"/>
    </source>
</evidence>
<evidence type="ECO:0000256" key="9">
    <source>
        <dbReference type="ARBA" id="ARBA00037794"/>
    </source>
</evidence>
<evidence type="ECO:0000313" key="15">
    <source>
        <dbReference type="EMBL" id="KAF6397429.1"/>
    </source>
</evidence>
<keyword evidence="6" id="KW-0966">Cell projection</keyword>
<keyword evidence="5" id="KW-0472">Membrane</keyword>
<dbReference type="GO" id="GO:0000309">
    <property type="term" value="F:nicotinamide-nucleotide adenylyltransferase activity"/>
    <property type="evidence" value="ECO:0007669"/>
    <property type="project" value="TreeGrafter"/>
</dbReference>
<evidence type="ECO:0000256" key="12">
    <source>
        <dbReference type="ARBA" id="ARBA00043172"/>
    </source>
</evidence>
<name>A0A7J8BG17_ROUAE</name>
<dbReference type="GO" id="GO:0030424">
    <property type="term" value="C:axon"/>
    <property type="evidence" value="ECO:0007669"/>
    <property type="project" value="UniProtKB-SubCell"/>
</dbReference>
<keyword evidence="8" id="KW-0968">Cytoplasmic vesicle</keyword>
<dbReference type="Proteomes" id="UP000593571">
    <property type="component" value="Unassembled WGS sequence"/>
</dbReference>
<dbReference type="PANTHER" id="PTHR12039:SF18">
    <property type="entry name" value="NICOTINAMIDE_NICOTINIC ACID MONONUCLEOTIDE ADENYLYLTRANSFERASE 2"/>
    <property type="match status" value="1"/>
</dbReference>
<dbReference type="InterPro" id="IPR004821">
    <property type="entry name" value="Cyt_trans-like"/>
</dbReference>
<feature type="domain" description="Cytidyltransferase-like" evidence="14">
    <location>
        <begin position="12"/>
        <end position="52"/>
    </location>
</feature>
<evidence type="ECO:0000256" key="6">
    <source>
        <dbReference type="ARBA" id="ARBA00023273"/>
    </source>
</evidence>
<dbReference type="GO" id="GO:0000139">
    <property type="term" value="C:Golgi membrane"/>
    <property type="evidence" value="ECO:0007669"/>
    <property type="project" value="UniProtKB-SubCell"/>
</dbReference>
<dbReference type="Gene3D" id="3.40.50.620">
    <property type="entry name" value="HUPs"/>
    <property type="match status" value="1"/>
</dbReference>
<accession>A0A7J8BG17</accession>
<evidence type="ECO:0000256" key="4">
    <source>
        <dbReference type="ARBA" id="ARBA00023034"/>
    </source>
</evidence>
<keyword evidence="4" id="KW-0333">Golgi apparatus</keyword>
<keyword evidence="15" id="KW-0808">Transferase</keyword>
<organism evidence="15 16">
    <name type="scientific">Rousettus aegyptiacus</name>
    <name type="common">Egyptian fruit bat</name>
    <name type="synonym">Pteropus aegyptiacus</name>
    <dbReference type="NCBI Taxonomy" id="9407"/>
    <lineage>
        <taxon>Eukaryota</taxon>
        <taxon>Metazoa</taxon>
        <taxon>Chordata</taxon>
        <taxon>Craniata</taxon>
        <taxon>Vertebrata</taxon>
        <taxon>Euteleostomi</taxon>
        <taxon>Mammalia</taxon>
        <taxon>Eutheria</taxon>
        <taxon>Laurasiatheria</taxon>
        <taxon>Chiroptera</taxon>
        <taxon>Yinpterochiroptera</taxon>
        <taxon>Pteropodoidea</taxon>
        <taxon>Pteropodidae</taxon>
        <taxon>Rousettinae</taxon>
        <taxon>Rousettus</taxon>
    </lineage>
</organism>
<protein>
    <recommendedName>
        <fullName evidence="10">Nicotinamide/nicotinic acid mononucleotide adenylyltransferase 2</fullName>
    </recommendedName>
    <alternativeName>
        <fullName evidence="11">Nicotinamide mononucleotide adenylyltransferase 2</fullName>
    </alternativeName>
    <alternativeName>
        <fullName evidence="12">Nicotinate-nucleotide adenylyltransferase 2</fullName>
    </alternativeName>
</protein>
<evidence type="ECO:0000256" key="7">
    <source>
        <dbReference type="ARBA" id="ARBA00023288"/>
    </source>
</evidence>
<evidence type="ECO:0000313" key="16">
    <source>
        <dbReference type="Proteomes" id="UP000593571"/>
    </source>
</evidence>
<comment type="subcellular location">
    <subcellularLocation>
        <location evidence="2">Cell projection</location>
        <location evidence="2">Axon</location>
    </subcellularLocation>
    <subcellularLocation>
        <location evidence="3">Cytoplasmic vesicle membrane</location>
        <topology evidence="3">Lipid-anchor</topology>
    </subcellularLocation>
    <subcellularLocation>
        <location evidence="9">Golgi apparatus membrane</location>
        <topology evidence="9">Lipid-anchor</topology>
    </subcellularLocation>
</comment>
<evidence type="ECO:0000256" key="1">
    <source>
        <dbReference type="ARBA" id="ARBA00001946"/>
    </source>
</evidence>
<dbReference type="InterPro" id="IPR014729">
    <property type="entry name" value="Rossmann-like_a/b/a_fold"/>
</dbReference>
<feature type="compositionally biased region" description="Low complexity" evidence="13">
    <location>
        <begin position="117"/>
        <end position="126"/>
    </location>
</feature>
<sequence>MTETTKTHVILLACGSFNPITKGHIQMFERARDYLHKTGRFIVIGGIVSPVHDSYGKQVGSSLAPPPRPPFPHQTAQRPSLLQFLRAQHAWHPASHPWTTIRPEQLGVGLHLGGTAARAQATAHSAGLKPHSLTEEQAHLPRARAKYDPAWIPN</sequence>
<evidence type="ECO:0000256" key="11">
    <source>
        <dbReference type="ARBA" id="ARBA00041585"/>
    </source>
</evidence>
<dbReference type="AlphaFoldDB" id="A0A7J8BG17"/>
<dbReference type="GO" id="GO:0004515">
    <property type="term" value="F:nicotinate-nucleotide adenylyltransferase activity"/>
    <property type="evidence" value="ECO:0007669"/>
    <property type="project" value="TreeGrafter"/>
</dbReference>
<evidence type="ECO:0000256" key="3">
    <source>
        <dbReference type="ARBA" id="ARBA00004594"/>
    </source>
</evidence>